<gene>
    <name evidence="2" type="ORF">AT268_31140</name>
</gene>
<keyword evidence="1" id="KW-1133">Transmembrane helix</keyword>
<accession>A0A9X0MJT7</accession>
<proteinExistence type="predicted"/>
<dbReference type="RefSeq" id="WP_061662340.1">
    <property type="nucleotide sequence ID" value="NZ_LOMO01000001.1"/>
</dbReference>
<feature type="transmembrane region" description="Helical" evidence="1">
    <location>
        <begin position="32"/>
        <end position="52"/>
    </location>
</feature>
<dbReference type="Proteomes" id="UP000075476">
    <property type="component" value="Unassembled WGS sequence"/>
</dbReference>
<reference evidence="2 3" key="1">
    <citation type="submission" date="2015-12" db="EMBL/GenBank/DDBJ databases">
        <title>Bacillus cereus Group isolate.</title>
        <authorList>
            <person name="Kovac J."/>
        </authorList>
    </citation>
    <scope>NUCLEOTIDE SEQUENCE [LARGE SCALE GENOMIC DNA]</scope>
    <source>
        <strain evidence="2 3">FSL K6-0073</strain>
    </source>
</reference>
<evidence type="ECO:0000313" key="3">
    <source>
        <dbReference type="Proteomes" id="UP000075476"/>
    </source>
</evidence>
<sequence>MNNIKVILTLNLSINLILLLSILLFVQSPLYIFILVVSELSTVIGIMMIFIFGKNIKENERIEQKNKDSI</sequence>
<keyword evidence="1" id="KW-0472">Membrane</keyword>
<evidence type="ECO:0000313" key="2">
    <source>
        <dbReference type="EMBL" id="KXY51000.1"/>
    </source>
</evidence>
<name>A0A9X0MJT7_BACCE</name>
<organism evidence="2 3">
    <name type="scientific">Bacillus cereus</name>
    <dbReference type="NCBI Taxonomy" id="1396"/>
    <lineage>
        <taxon>Bacteria</taxon>
        <taxon>Bacillati</taxon>
        <taxon>Bacillota</taxon>
        <taxon>Bacilli</taxon>
        <taxon>Bacillales</taxon>
        <taxon>Bacillaceae</taxon>
        <taxon>Bacillus</taxon>
        <taxon>Bacillus cereus group</taxon>
    </lineage>
</organism>
<evidence type="ECO:0000256" key="1">
    <source>
        <dbReference type="SAM" id="Phobius"/>
    </source>
</evidence>
<comment type="caution">
    <text evidence="2">The sequence shown here is derived from an EMBL/GenBank/DDBJ whole genome shotgun (WGS) entry which is preliminary data.</text>
</comment>
<feature type="transmembrane region" description="Helical" evidence="1">
    <location>
        <begin position="7"/>
        <end position="26"/>
    </location>
</feature>
<keyword evidence="1" id="KW-0812">Transmembrane</keyword>
<protein>
    <submittedName>
        <fullName evidence="2">Uncharacterized protein</fullName>
    </submittedName>
</protein>
<dbReference type="AlphaFoldDB" id="A0A9X0MJT7"/>
<dbReference type="EMBL" id="LOMO01000001">
    <property type="protein sequence ID" value="KXY51000.1"/>
    <property type="molecule type" value="Genomic_DNA"/>
</dbReference>